<dbReference type="NCBIfam" id="NF033889">
    <property type="entry name" value="termin_lrg_T7"/>
    <property type="match status" value="1"/>
</dbReference>
<dbReference type="EMBL" id="NRRE01000035">
    <property type="protein sequence ID" value="MBK1699252.1"/>
    <property type="molecule type" value="Genomic_DNA"/>
</dbReference>
<keyword evidence="2" id="KW-1185">Reference proteome</keyword>
<dbReference type="Proteomes" id="UP000778970">
    <property type="component" value="Unassembled WGS sequence"/>
</dbReference>
<sequence length="492" mass="54020">MPGFGEFVWVWDRQQGLRTAAVHLRIARWLEACWQRGETRLLLQAFRSAGKSSLVGLFCAWLLGRMPDLRILVLAAEQALAVKMVRNVRGIVERHPFLAGLRPQRAQEWAADRFTVERPGVLRDPSMLARGVTANVTGSRADVVICDDVEVPNTCDTPDKRAELRRRLGEIDYLLVPGGLQLYVGTPHTYFTIYAEGPREEVGETRAFLDGFARLTVPIQDAQGTPAWPERFSKEAIRELAQRSGPNSFASQMLLQPVNVAEGRLDPARLRRYSAELDYAEGNDEAVLTLMGDRLVAAACWWDPAYGAPGRGDASVIAAVFLDAAGNAFLHRVAYLTHDPATAGELDEATQLCRQATAFARDLYLPSISLEVNGVGRFLPGLLRRELAAAGVPAAVREVTSRRPKDLRILEAFDAPLAAGALHAHDSVFATSFVQEMRDWRPGLTHARDDGLDAVAGCLASEPVRLPRLPSAGRHTWRPGMAGVHAPADFDV</sequence>
<proteinExistence type="predicted"/>
<reference evidence="1" key="1">
    <citation type="submission" date="2017-08" db="EMBL/GenBank/DDBJ databases">
        <authorList>
            <person name="Imhoff J.F."/>
            <person name="Rahn T."/>
            <person name="Kuenzel S."/>
            <person name="Neulinger S.C."/>
        </authorList>
    </citation>
    <scope>NUCLEOTIDE SEQUENCE</scope>
    <source>
        <strain evidence="1">DSM 9154</strain>
    </source>
</reference>
<dbReference type="AlphaFoldDB" id="A0A934V1B8"/>
<reference evidence="1" key="2">
    <citation type="journal article" date="2020" name="Microorganisms">
        <title>Osmotic Adaptation and Compatible Solute Biosynthesis of Phototrophic Bacteria as Revealed from Genome Analyses.</title>
        <authorList>
            <person name="Imhoff J.F."/>
            <person name="Rahn T."/>
            <person name="Kunzel S."/>
            <person name="Keller A."/>
            <person name="Neulinger S.C."/>
        </authorList>
    </citation>
    <scope>NUCLEOTIDE SEQUENCE</scope>
    <source>
        <strain evidence="1">DSM 9154</strain>
    </source>
</reference>
<organism evidence="1 2">
    <name type="scientific">Rhodovibrio salinarum</name>
    <dbReference type="NCBI Taxonomy" id="1087"/>
    <lineage>
        <taxon>Bacteria</taxon>
        <taxon>Pseudomonadati</taxon>
        <taxon>Pseudomonadota</taxon>
        <taxon>Alphaproteobacteria</taxon>
        <taxon>Rhodospirillales</taxon>
        <taxon>Rhodovibrionaceae</taxon>
        <taxon>Rhodovibrio</taxon>
    </lineage>
</organism>
<name>A0A934V1B8_9PROT</name>
<dbReference type="Gene3D" id="3.40.50.300">
    <property type="entry name" value="P-loop containing nucleotide triphosphate hydrolases"/>
    <property type="match status" value="1"/>
</dbReference>
<comment type="caution">
    <text evidence="1">The sequence shown here is derived from an EMBL/GenBank/DDBJ whole genome shotgun (WGS) entry which is preliminary data.</text>
</comment>
<evidence type="ECO:0000313" key="2">
    <source>
        <dbReference type="Proteomes" id="UP000778970"/>
    </source>
</evidence>
<evidence type="ECO:0000313" key="1">
    <source>
        <dbReference type="EMBL" id="MBK1699252.1"/>
    </source>
</evidence>
<accession>A0A934V1B8</accession>
<protein>
    <recommendedName>
        <fullName evidence="3">Terminase-like family protein</fullName>
    </recommendedName>
</protein>
<evidence type="ECO:0008006" key="3">
    <source>
        <dbReference type="Google" id="ProtNLM"/>
    </source>
</evidence>
<dbReference type="InterPro" id="IPR027417">
    <property type="entry name" value="P-loop_NTPase"/>
</dbReference>
<dbReference type="InterPro" id="IPR047987">
    <property type="entry name" value="Gp19-like_virus"/>
</dbReference>
<gene>
    <name evidence="1" type="ORF">CKO21_18555</name>
</gene>